<evidence type="ECO:0000313" key="5">
    <source>
        <dbReference type="Proteomes" id="UP000272481"/>
    </source>
</evidence>
<keyword evidence="2" id="KW-0238">DNA-binding</keyword>
<dbReference type="RefSeq" id="WP_092098481.1">
    <property type="nucleotide sequence ID" value="NZ_FNAR01000023.1"/>
</dbReference>
<evidence type="ECO:0000313" key="4">
    <source>
        <dbReference type="Proteomes" id="UP000198823"/>
    </source>
</evidence>
<dbReference type="SMART" id="SM00966">
    <property type="entry name" value="SpoVT_AbrB"/>
    <property type="match status" value="1"/>
</dbReference>
<dbReference type="Proteomes" id="UP000272481">
    <property type="component" value="Unassembled WGS sequence"/>
</dbReference>
<dbReference type="InterPro" id="IPR007159">
    <property type="entry name" value="SpoVT-AbrB_dom"/>
</dbReference>
<dbReference type="Proteomes" id="UP000198823">
    <property type="component" value="Unassembled WGS sequence"/>
</dbReference>
<protein>
    <submittedName>
        <fullName evidence="2">AbrB/MazE/SpoVT family DNA-binding domain-containing protein</fullName>
    </submittedName>
</protein>
<dbReference type="Gene3D" id="2.10.260.10">
    <property type="match status" value="1"/>
</dbReference>
<dbReference type="EMBL" id="RWGW01000005">
    <property type="protein sequence ID" value="RSK35755.1"/>
    <property type="molecule type" value="Genomic_DNA"/>
</dbReference>
<evidence type="ECO:0000313" key="3">
    <source>
        <dbReference type="EMBL" id="SDE82920.1"/>
    </source>
</evidence>
<reference evidence="3 4" key="1">
    <citation type="submission" date="2016-10" db="EMBL/GenBank/DDBJ databases">
        <authorList>
            <person name="de Groot N.N."/>
        </authorList>
    </citation>
    <scope>NUCLEOTIDE SEQUENCE [LARGE SCALE GENOMIC DNA]</scope>
    <source>
        <strain evidence="3 4">CGMCC 1.6762</strain>
    </source>
</reference>
<name>A0A1G7G494_9BACL</name>
<evidence type="ECO:0000313" key="2">
    <source>
        <dbReference type="EMBL" id="RSK35755.1"/>
    </source>
</evidence>
<dbReference type="OrthoDB" id="582905at2"/>
<dbReference type="GO" id="GO:0003677">
    <property type="term" value="F:DNA binding"/>
    <property type="evidence" value="ECO:0007669"/>
    <property type="project" value="UniProtKB-KW"/>
</dbReference>
<dbReference type="InterPro" id="IPR037914">
    <property type="entry name" value="SpoVT-AbrB_sf"/>
</dbReference>
<reference evidence="2 5" key="2">
    <citation type="submission" date="2018-12" db="EMBL/GenBank/DDBJ databases">
        <title>Comparitive functional genomics of dry heat resistant strains isolated from the viking spacecraft.</title>
        <authorList>
            <person name="Seuylemezian A."/>
            <person name="Vaishampayan P."/>
        </authorList>
    </citation>
    <scope>NUCLEOTIDE SEQUENCE [LARGE SCALE GENOMIC DNA]</scope>
    <source>
        <strain evidence="2 5">M6-11</strain>
    </source>
</reference>
<sequence length="85" mass="9769">MASNYIKRKVTKIGNSHGVTLPLKVMEHLQLEPGDEVLFEIGKDGRVALDKHEELSVPEDRGDGYRLLMDNYEKSFRNMKKLQNP</sequence>
<accession>A0A1G7G494</accession>
<gene>
    <name evidence="2" type="ORF">EJA12_04035</name>
    <name evidence="3" type="ORF">SAMN04488126_12330</name>
</gene>
<feature type="domain" description="SpoVT-AbrB" evidence="1">
    <location>
        <begin position="11"/>
        <end position="55"/>
    </location>
</feature>
<dbReference type="SUPFAM" id="SSF89447">
    <property type="entry name" value="AbrB/MazE/MraZ-like"/>
    <property type="match status" value="1"/>
</dbReference>
<organism evidence="3 4">
    <name type="scientific">Bhargavaea beijingensis</name>
    <dbReference type="NCBI Taxonomy" id="426756"/>
    <lineage>
        <taxon>Bacteria</taxon>
        <taxon>Bacillati</taxon>
        <taxon>Bacillota</taxon>
        <taxon>Bacilli</taxon>
        <taxon>Bacillales</taxon>
        <taxon>Caryophanaceae</taxon>
        <taxon>Bhargavaea</taxon>
    </lineage>
</organism>
<dbReference type="EMBL" id="FNAR01000023">
    <property type="protein sequence ID" value="SDE82920.1"/>
    <property type="molecule type" value="Genomic_DNA"/>
</dbReference>
<proteinExistence type="predicted"/>
<evidence type="ECO:0000259" key="1">
    <source>
        <dbReference type="SMART" id="SM00966"/>
    </source>
</evidence>
<dbReference type="AlphaFoldDB" id="A0A1G7G494"/>
<dbReference type="Pfam" id="PF04014">
    <property type="entry name" value="MazE_antitoxin"/>
    <property type="match status" value="1"/>
</dbReference>
<dbReference type="STRING" id="426756.SAMN04488126_12330"/>
<keyword evidence="5" id="KW-1185">Reference proteome</keyword>